<reference evidence="2" key="1">
    <citation type="submission" date="2019-08" db="EMBL/GenBank/DDBJ databases">
        <title>Limnoglobus roseus gen. nov., sp. nov., a novel freshwater planctomycete with a giant genome from the family Gemmataceae.</title>
        <authorList>
            <person name="Kulichevskaya I.S."/>
            <person name="Naumoff D.G."/>
            <person name="Miroshnikov K."/>
            <person name="Ivanova A."/>
            <person name="Philippov D.A."/>
            <person name="Hakobyan A."/>
            <person name="Rijpstra I.C."/>
            <person name="Sinninghe Damste J.S."/>
            <person name="Liesack W."/>
            <person name="Dedysh S.N."/>
        </authorList>
    </citation>
    <scope>NUCLEOTIDE SEQUENCE [LARGE SCALE GENOMIC DNA]</scope>
    <source>
        <strain evidence="2">PX52</strain>
    </source>
</reference>
<dbReference type="NCBIfam" id="TIGR03000">
    <property type="entry name" value="plancto_dom_1"/>
    <property type="match status" value="1"/>
</dbReference>
<dbReference type="RefSeq" id="WP_149114058.1">
    <property type="nucleotide sequence ID" value="NZ_CP042425.1"/>
</dbReference>
<organism evidence="1 2">
    <name type="scientific">Limnoglobus roseus</name>
    <dbReference type="NCBI Taxonomy" id="2598579"/>
    <lineage>
        <taxon>Bacteria</taxon>
        <taxon>Pseudomonadati</taxon>
        <taxon>Planctomycetota</taxon>
        <taxon>Planctomycetia</taxon>
        <taxon>Gemmatales</taxon>
        <taxon>Gemmataceae</taxon>
        <taxon>Limnoglobus</taxon>
    </lineage>
</organism>
<dbReference type="OrthoDB" id="290939at2"/>
<sequence length="203" mass="20908">MYSLIMMAAVASASDTSAFHWHRHGCSGCYGSTVVFAARPAPVVYSVGCYGTPGYVVGGWQSYHGCAGCTGSCSGWGPSFYSAPVFVGDCGACYSAVATPTATPGASPSSGVANIKIELPADAKLVVDGQTVPGAGTVRSFATPKLPAGKSFVYEMKAETIVDGITVQEDLKVVVHAGDQLEKSFPKLLAAARKESPTEVARK</sequence>
<keyword evidence="2" id="KW-1185">Reference proteome</keyword>
<evidence type="ECO:0000313" key="2">
    <source>
        <dbReference type="Proteomes" id="UP000324974"/>
    </source>
</evidence>
<protein>
    <submittedName>
        <fullName evidence="1">TIGR03000 domain-containing protein</fullName>
    </submittedName>
</protein>
<dbReference type="Proteomes" id="UP000324974">
    <property type="component" value="Chromosome"/>
</dbReference>
<accession>A0A5C1ANJ5</accession>
<gene>
    <name evidence="1" type="ORF">PX52LOC_06772</name>
</gene>
<dbReference type="InterPro" id="IPR017460">
    <property type="entry name" value="CHP03000_planctomycetes"/>
</dbReference>
<evidence type="ECO:0000313" key="1">
    <source>
        <dbReference type="EMBL" id="QEL19693.1"/>
    </source>
</evidence>
<proteinExistence type="predicted"/>
<dbReference type="KEGG" id="lrs:PX52LOC_06772"/>
<dbReference type="AlphaFoldDB" id="A0A5C1ANJ5"/>
<dbReference type="EMBL" id="CP042425">
    <property type="protein sequence ID" value="QEL19693.1"/>
    <property type="molecule type" value="Genomic_DNA"/>
</dbReference>
<name>A0A5C1ANJ5_9BACT</name>